<proteinExistence type="predicted"/>
<dbReference type="AlphaFoldDB" id="A0A1G7NY42"/>
<evidence type="ECO:0000313" key="2">
    <source>
        <dbReference type="Proteomes" id="UP000199708"/>
    </source>
</evidence>
<dbReference type="EMBL" id="FNCK01000001">
    <property type="protein sequence ID" value="SDF78952.1"/>
    <property type="molecule type" value="Genomic_DNA"/>
</dbReference>
<reference evidence="1 2" key="1">
    <citation type="submission" date="2016-10" db="EMBL/GenBank/DDBJ databases">
        <authorList>
            <person name="de Groot N.N."/>
        </authorList>
    </citation>
    <scope>NUCLEOTIDE SEQUENCE [LARGE SCALE GENOMIC DNA]</scope>
    <source>
        <strain evidence="1 2">ATCC BAA-466</strain>
    </source>
</reference>
<accession>A0A1G7NY42</accession>
<dbReference type="RefSeq" id="WP_090288762.1">
    <property type="nucleotide sequence ID" value="NZ_FNCK01000001.1"/>
</dbReference>
<protein>
    <submittedName>
        <fullName evidence="1">Uncharacterized protein</fullName>
    </submittedName>
</protein>
<dbReference type="STRING" id="120956.SAMN05421791_10153"/>
<organism evidence="1 2">
    <name type="scientific">Facklamia miroungae</name>
    <dbReference type="NCBI Taxonomy" id="120956"/>
    <lineage>
        <taxon>Bacteria</taxon>
        <taxon>Bacillati</taxon>
        <taxon>Bacillota</taxon>
        <taxon>Bacilli</taxon>
        <taxon>Lactobacillales</taxon>
        <taxon>Aerococcaceae</taxon>
        <taxon>Facklamia</taxon>
    </lineage>
</organism>
<evidence type="ECO:0000313" key="1">
    <source>
        <dbReference type="EMBL" id="SDF78952.1"/>
    </source>
</evidence>
<gene>
    <name evidence="1" type="ORF">SAMN05421791_10153</name>
</gene>
<sequence length="99" mass="11987">MEIVKVRPVIQMWLYKKDVEQLIGRKSTSAHNFLRDFEKFCRSRPNYFKPVKPFQSDSHSTTQYNYYAIVHFFENRELLMAGTRSINFKNDLERLKEAY</sequence>
<dbReference type="OrthoDB" id="2168239at2"/>
<keyword evidence="2" id="KW-1185">Reference proteome</keyword>
<dbReference type="Proteomes" id="UP000199708">
    <property type="component" value="Unassembled WGS sequence"/>
</dbReference>
<name>A0A1G7NY42_9LACT</name>